<dbReference type="EMBL" id="CP034158">
    <property type="protein sequence ID" value="AZI66546.1"/>
    <property type="molecule type" value="Genomic_DNA"/>
</dbReference>
<protein>
    <submittedName>
        <fullName evidence="2">DUF3644 domain-containing protein</fullName>
    </submittedName>
</protein>
<organism evidence="2 3">
    <name type="scientific">Kaistella daneshvariae</name>
    <dbReference type="NCBI Taxonomy" id="2487074"/>
    <lineage>
        <taxon>Bacteria</taxon>
        <taxon>Pseudomonadati</taxon>
        <taxon>Bacteroidota</taxon>
        <taxon>Flavobacteriia</taxon>
        <taxon>Flavobacteriales</taxon>
        <taxon>Weeksellaceae</taxon>
        <taxon>Chryseobacterium group</taxon>
        <taxon>Kaistella</taxon>
    </lineage>
</organism>
<reference evidence="2 3" key="1">
    <citation type="submission" date="2018-11" db="EMBL/GenBank/DDBJ databases">
        <title>Proposal to divide the Flavobacteriaceae and reorganize its genera based on Amino Acid Identity values calculated from whole genome sequences.</title>
        <authorList>
            <person name="Nicholson A.C."/>
            <person name="Gulvik C.A."/>
            <person name="Whitney A.M."/>
            <person name="Humrighouse B.W."/>
            <person name="Bell M."/>
            <person name="Holmes B."/>
            <person name="Steigerwalt A.G."/>
            <person name="Villarma A."/>
            <person name="Sheth M."/>
            <person name="Batra D."/>
            <person name="Pryor J."/>
            <person name="Bernardet J.-F."/>
            <person name="Hugo C."/>
            <person name="Kampfer P."/>
            <person name="Newman J.D."/>
            <person name="McQuiston J.R."/>
        </authorList>
    </citation>
    <scope>NUCLEOTIDE SEQUENCE [LARGE SCALE GENOMIC DNA]</scope>
    <source>
        <strain evidence="2 3">H3001</strain>
    </source>
</reference>
<gene>
    <name evidence="2" type="ORF">EIB71_02105</name>
</gene>
<dbReference type="InterPro" id="IPR022104">
    <property type="entry name" value="DUF3644"/>
</dbReference>
<name>A0ABM7C6F6_9FLAO</name>
<proteinExistence type="predicted"/>
<feature type="domain" description="DUF3644" evidence="1">
    <location>
        <begin position="12"/>
        <end position="186"/>
    </location>
</feature>
<dbReference type="Proteomes" id="UP000274483">
    <property type="component" value="Chromosome"/>
</dbReference>
<dbReference type="Pfam" id="PF12358">
    <property type="entry name" value="DUF3644"/>
    <property type="match status" value="1"/>
</dbReference>
<dbReference type="RefSeq" id="WP_124757153.1">
    <property type="nucleotide sequence ID" value="NZ_CBCRWA010000001.1"/>
</dbReference>
<evidence type="ECO:0000313" key="2">
    <source>
        <dbReference type="EMBL" id="AZI66546.1"/>
    </source>
</evidence>
<sequence>MLKRRSPIAKSLLNNSISAMISTIEIHNKPEMRYRYETVVILLLNSWELLLKAYLYKFQKGIRLFEKDGRTKSFENCLNITGQKIGSDFNAISENLTVLYDYRNQTAHFYIEEINPILYSIVSKSIIFYSQFVLSHFKIDLVENSDLILLPVGFKRPISPIDYISNKSVNTNSSPEVKHFLQTIINSTRKLNEQNIDEPIFVDFRMNLTNINRIKNADLIAGIDNSAAANLTINPNKIPPKIVRSNEGHKVIITTKKEEANGIIYHEEFQDGIFDEINNVIDANRALANDKDEFLMGVSLYYRVYAERSFVNFSIRDFEVLARYGSIGSYSPFLYWLSKLPSENVALILFDILNAKQPNVGAYIKLCFFLDEGVLENTLIYLENKLNQVVQKPSYYYTFLELKKSKQKDKLLRILKCSKEKKIYEHKTVKELLSDEMYVEKEISQLCQKVFKEQATQHRSTIKDLDFILYHDKFKNKSEISEKLIRLLEV</sequence>
<keyword evidence="3" id="KW-1185">Reference proteome</keyword>
<evidence type="ECO:0000259" key="1">
    <source>
        <dbReference type="Pfam" id="PF12358"/>
    </source>
</evidence>
<accession>A0ABM7C6F6</accession>
<evidence type="ECO:0000313" key="3">
    <source>
        <dbReference type="Proteomes" id="UP000274483"/>
    </source>
</evidence>